<comment type="caution">
    <text evidence="1">The sequence shown here is derived from an EMBL/GenBank/DDBJ whole genome shotgun (WGS) entry which is preliminary data.</text>
</comment>
<gene>
    <name evidence="1" type="primary">jg5009</name>
    <name evidence="1" type="ORF">PAEG_LOCUS20683</name>
</gene>
<dbReference type="Proteomes" id="UP000838756">
    <property type="component" value="Unassembled WGS sequence"/>
</dbReference>
<reference evidence="1" key="1">
    <citation type="submission" date="2022-03" db="EMBL/GenBank/DDBJ databases">
        <authorList>
            <person name="Lindestad O."/>
        </authorList>
    </citation>
    <scope>NUCLEOTIDE SEQUENCE</scope>
</reference>
<keyword evidence="2" id="KW-1185">Reference proteome</keyword>
<dbReference type="AlphaFoldDB" id="A0A8S4S482"/>
<dbReference type="EMBL" id="CAKXAJ010025855">
    <property type="protein sequence ID" value="CAH2244772.1"/>
    <property type="molecule type" value="Genomic_DNA"/>
</dbReference>
<organism evidence="1 2">
    <name type="scientific">Pararge aegeria aegeria</name>
    <dbReference type="NCBI Taxonomy" id="348720"/>
    <lineage>
        <taxon>Eukaryota</taxon>
        <taxon>Metazoa</taxon>
        <taxon>Ecdysozoa</taxon>
        <taxon>Arthropoda</taxon>
        <taxon>Hexapoda</taxon>
        <taxon>Insecta</taxon>
        <taxon>Pterygota</taxon>
        <taxon>Neoptera</taxon>
        <taxon>Endopterygota</taxon>
        <taxon>Lepidoptera</taxon>
        <taxon>Glossata</taxon>
        <taxon>Ditrysia</taxon>
        <taxon>Papilionoidea</taxon>
        <taxon>Nymphalidae</taxon>
        <taxon>Satyrinae</taxon>
        <taxon>Satyrini</taxon>
        <taxon>Parargina</taxon>
        <taxon>Pararge</taxon>
    </lineage>
</organism>
<evidence type="ECO:0000313" key="1">
    <source>
        <dbReference type="EMBL" id="CAH2244772.1"/>
    </source>
</evidence>
<protein>
    <submittedName>
        <fullName evidence="1">Jg5009 protein</fullName>
    </submittedName>
</protein>
<evidence type="ECO:0000313" key="2">
    <source>
        <dbReference type="Proteomes" id="UP000838756"/>
    </source>
</evidence>
<sequence>MLARLTFSPSCLAPPRWRRSPPEVPLSQLLSIRCAFYGPEAGRYVGRGPRGTEWSRVGRRGVATSLDTDSLQFI</sequence>
<accession>A0A8S4S482</accession>
<proteinExistence type="predicted"/>
<name>A0A8S4S482_9NEOP</name>